<feature type="transmembrane region" description="Helical" evidence="1">
    <location>
        <begin position="12"/>
        <end position="35"/>
    </location>
</feature>
<dbReference type="InterPro" id="IPR005069">
    <property type="entry name" value="Nucl-diP-sugar_transferase"/>
</dbReference>
<evidence type="ECO:0000313" key="3">
    <source>
        <dbReference type="Proteomes" id="UP000813463"/>
    </source>
</evidence>
<keyword evidence="1" id="KW-0472">Membrane</keyword>
<dbReference type="InterPro" id="IPR044821">
    <property type="entry name" value="At1g28695/At4g15970-like"/>
</dbReference>
<dbReference type="RefSeq" id="XP_021862970.1">
    <property type="nucleotide sequence ID" value="XM_022007278.2"/>
</dbReference>
<dbReference type="Pfam" id="PF03407">
    <property type="entry name" value="Nucleotid_trans"/>
    <property type="match status" value="1"/>
</dbReference>
<accession>A0A9R0JAG7</accession>
<feature type="domain" description="Nucleotide-diphospho-sugar transferase" evidence="2">
    <location>
        <begin position="123"/>
        <end position="322"/>
    </location>
</feature>
<keyword evidence="3" id="KW-1185">Reference proteome</keyword>
<dbReference type="Proteomes" id="UP000813463">
    <property type="component" value="Chromosome 4"/>
</dbReference>
<dbReference type="KEGG" id="soe:110801869"/>
<organism evidence="3 4">
    <name type="scientific">Spinacia oleracea</name>
    <name type="common">Spinach</name>
    <dbReference type="NCBI Taxonomy" id="3562"/>
    <lineage>
        <taxon>Eukaryota</taxon>
        <taxon>Viridiplantae</taxon>
        <taxon>Streptophyta</taxon>
        <taxon>Embryophyta</taxon>
        <taxon>Tracheophyta</taxon>
        <taxon>Spermatophyta</taxon>
        <taxon>Magnoliopsida</taxon>
        <taxon>eudicotyledons</taxon>
        <taxon>Gunneridae</taxon>
        <taxon>Pentapetalae</taxon>
        <taxon>Caryophyllales</taxon>
        <taxon>Chenopodiaceae</taxon>
        <taxon>Chenopodioideae</taxon>
        <taxon>Anserineae</taxon>
        <taxon>Spinacia</taxon>
    </lineage>
</organism>
<reference evidence="3" key="1">
    <citation type="journal article" date="2021" name="Nat. Commun.">
        <title>Genomic analyses provide insights into spinach domestication and the genetic basis of agronomic traits.</title>
        <authorList>
            <person name="Cai X."/>
            <person name="Sun X."/>
            <person name="Xu C."/>
            <person name="Sun H."/>
            <person name="Wang X."/>
            <person name="Ge C."/>
            <person name="Zhang Z."/>
            <person name="Wang Q."/>
            <person name="Fei Z."/>
            <person name="Jiao C."/>
            <person name="Wang Q."/>
        </authorList>
    </citation>
    <scope>NUCLEOTIDE SEQUENCE [LARGE SCALE GENOMIC DNA]</scope>
    <source>
        <strain evidence="3">cv. Varoflay</strain>
    </source>
</reference>
<evidence type="ECO:0000259" key="2">
    <source>
        <dbReference type="Pfam" id="PF03407"/>
    </source>
</evidence>
<protein>
    <submittedName>
        <fullName evidence="4">Uncharacterized protein At4g15970-like</fullName>
    </submittedName>
</protein>
<evidence type="ECO:0000256" key="1">
    <source>
        <dbReference type="SAM" id="Phobius"/>
    </source>
</evidence>
<sequence>MDYSSSSTTRPWNFAMLGKFTVFISTLAFGFLVLYCSSCNNYGQLLPSLGRRFSSSFNRFNLSSSIDDPVHDEYYELRNLLKAASTNEKTVILTYLNEAWAAPNSIFDIFLESFRIGNNTSYLLNHLLVIAVDDDAYSRCKTLVSHCYLLKSNASSTLAHQANFMTPVYLDMVWRRLAFLKTILTLGYNFVITDTDVVWFRDPFPHFIPESDFQTSCDRFNGGQFDLNNFPNVGFLFARSNSRTIKFYEYWVSLRHKYPNLHEQDAFNRIKHEPSFKELGVKVRFLDTNYFSGFCSTSRDINKVCTMHANCCVGLDRKIADLNTTLSIWKNYFLGNHTAVSQPFHWTVPSKCHM</sequence>
<gene>
    <name evidence="4" type="primary">LOC110801869</name>
</gene>
<dbReference type="AlphaFoldDB" id="A0A9R0JAG7"/>
<dbReference type="GeneID" id="110801869"/>
<dbReference type="OrthoDB" id="540503at2759"/>
<dbReference type="PANTHER" id="PTHR46038:SF13">
    <property type="entry name" value="GLYCOSYLTRANSFERASE"/>
    <property type="match status" value="1"/>
</dbReference>
<keyword evidence="1" id="KW-1133">Transmembrane helix</keyword>
<proteinExistence type="predicted"/>
<keyword evidence="1" id="KW-0812">Transmembrane</keyword>
<name>A0A9R0JAG7_SPIOL</name>
<reference evidence="4" key="2">
    <citation type="submission" date="2025-08" db="UniProtKB">
        <authorList>
            <consortium name="RefSeq"/>
        </authorList>
    </citation>
    <scope>IDENTIFICATION</scope>
    <source>
        <tissue evidence="4">Leaf</tissue>
    </source>
</reference>
<evidence type="ECO:0000313" key="4">
    <source>
        <dbReference type="RefSeq" id="XP_021862970.1"/>
    </source>
</evidence>
<dbReference type="PANTHER" id="PTHR46038">
    <property type="entry name" value="EXPRESSED PROTEIN-RELATED"/>
    <property type="match status" value="1"/>
</dbReference>